<dbReference type="GO" id="GO:0008360">
    <property type="term" value="P:regulation of cell shape"/>
    <property type="evidence" value="ECO:0007669"/>
    <property type="project" value="InterPro"/>
</dbReference>
<evidence type="ECO:0000259" key="3">
    <source>
        <dbReference type="Pfam" id="PF04085"/>
    </source>
</evidence>
<feature type="compositionally biased region" description="Polar residues" evidence="2">
    <location>
        <begin position="336"/>
        <end position="352"/>
    </location>
</feature>
<name>A0A0S4XNZ8_9BACT</name>
<protein>
    <submittedName>
        <fullName evidence="4">Rod shape-determining protein MreC</fullName>
    </submittedName>
</protein>
<feature type="compositionally biased region" description="Polar residues" evidence="2">
    <location>
        <begin position="317"/>
        <end position="326"/>
    </location>
</feature>
<sequence>MKTKVITIFLLLVILIALILHNKNDIINSNFQSKLSPLKKLYIATMDDIKNSFDDYINQKNSIEKYKKENDELKLQLLDQLNYIDESKKLYKVFPSLKKIKLSKNIDLVQTISYIKFNNFSQIILTKPDDLQEHRIYGLIQNGVVGGVARVENNQLIGYLPSDGKSRFSVFIGLTNAPGIAIGSGDKYTTVQFIPKWFNVKVGDKVTTSGLDGIFYGGIPVGVVKKVELQGNFKVAHVDVYSDAFNPKMFFLVKNIKPVLYDSNLVNYARIPSNMIPKDGQVQDLNSSLPGGQKPSSLSSTPLVEIDQTREYEIDTTKPNQTNEPNSRGDNHSNADTEESSTQTNTDNSGENTNKENLEILNQ</sequence>
<dbReference type="NCBIfam" id="NF010507">
    <property type="entry name" value="PRK13922.10-6"/>
    <property type="match status" value="1"/>
</dbReference>
<proteinExistence type="predicted"/>
<dbReference type="PANTHER" id="PTHR34138">
    <property type="entry name" value="CELL SHAPE-DETERMINING PROTEIN MREC"/>
    <property type="match status" value="1"/>
</dbReference>
<feature type="compositionally biased region" description="Basic and acidic residues" evidence="2">
    <location>
        <begin position="353"/>
        <end position="363"/>
    </location>
</feature>
<dbReference type="InterPro" id="IPR055342">
    <property type="entry name" value="MreC_beta-barrel_core"/>
</dbReference>
<dbReference type="AlphaFoldDB" id="A0A0S4XNZ8"/>
<dbReference type="PANTHER" id="PTHR34138:SF1">
    <property type="entry name" value="CELL SHAPE-DETERMINING PROTEIN MREC"/>
    <property type="match status" value="1"/>
</dbReference>
<feature type="coiled-coil region" evidence="1">
    <location>
        <begin position="56"/>
        <end position="83"/>
    </location>
</feature>
<evidence type="ECO:0000256" key="1">
    <source>
        <dbReference type="SAM" id="Coils"/>
    </source>
</evidence>
<accession>A0A0S4XNZ8</accession>
<feature type="domain" description="Rod shape-determining protein MreC beta-barrel core" evidence="3">
    <location>
        <begin position="141"/>
        <end position="244"/>
    </location>
</feature>
<dbReference type="InterPro" id="IPR042175">
    <property type="entry name" value="Cell/Rod_MreC_2"/>
</dbReference>
<reference evidence="4" key="1">
    <citation type="submission" date="2015-11" db="EMBL/GenBank/DDBJ databases">
        <authorList>
            <person name="Zhang Y."/>
            <person name="Guo Z."/>
        </authorList>
    </citation>
    <scope>NUCLEOTIDE SEQUENCE</scope>
    <source>
        <strain evidence="4">BN30871</strain>
    </source>
</reference>
<dbReference type="Pfam" id="PF04085">
    <property type="entry name" value="MreC"/>
    <property type="match status" value="1"/>
</dbReference>
<gene>
    <name evidence="4" type="primary">mreC</name>
    <name evidence="4" type="ORF">BN3087_410023</name>
</gene>
<dbReference type="GO" id="GO:0005886">
    <property type="term" value="C:plasma membrane"/>
    <property type="evidence" value="ECO:0007669"/>
    <property type="project" value="TreeGrafter"/>
</dbReference>
<evidence type="ECO:0000256" key="2">
    <source>
        <dbReference type="SAM" id="MobiDB-lite"/>
    </source>
</evidence>
<organism evidence="4">
    <name type="scientific">Sulfurovum sp. enrichment culture clone C5</name>
    <dbReference type="NCBI Taxonomy" id="497650"/>
    <lineage>
        <taxon>Bacteria</taxon>
        <taxon>Pseudomonadati</taxon>
        <taxon>Campylobacterota</taxon>
        <taxon>Epsilonproteobacteria</taxon>
        <taxon>Campylobacterales</taxon>
        <taxon>Sulfurovaceae</taxon>
        <taxon>Sulfurovum</taxon>
        <taxon>environmental samples</taxon>
    </lineage>
</organism>
<dbReference type="InterPro" id="IPR007221">
    <property type="entry name" value="MreC"/>
</dbReference>
<dbReference type="EMBL" id="FAXN01000042">
    <property type="protein sequence ID" value="CUV65692.1"/>
    <property type="molecule type" value="Genomic_DNA"/>
</dbReference>
<dbReference type="Gene3D" id="2.40.10.350">
    <property type="entry name" value="Rod shape-determining protein MreC, domain 2"/>
    <property type="match status" value="1"/>
</dbReference>
<keyword evidence="1" id="KW-0175">Coiled coil</keyword>
<feature type="compositionally biased region" description="Basic and acidic residues" evidence="2">
    <location>
        <begin position="307"/>
        <end position="316"/>
    </location>
</feature>
<feature type="region of interest" description="Disordered" evidence="2">
    <location>
        <begin position="279"/>
        <end position="363"/>
    </location>
</feature>
<evidence type="ECO:0000313" key="4">
    <source>
        <dbReference type="EMBL" id="CUV65692.1"/>
    </source>
</evidence>
<feature type="compositionally biased region" description="Polar residues" evidence="2">
    <location>
        <begin position="283"/>
        <end position="302"/>
    </location>
</feature>